<name>A0A9P8UN16_9PEZI</name>
<dbReference type="GO" id="GO:0003729">
    <property type="term" value="F:mRNA binding"/>
    <property type="evidence" value="ECO:0007669"/>
    <property type="project" value="TreeGrafter"/>
</dbReference>
<dbReference type="GeneID" id="70128706"/>
<evidence type="ECO:0000313" key="6">
    <source>
        <dbReference type="EMBL" id="KAH6655218.1"/>
    </source>
</evidence>
<proteinExistence type="inferred from homology"/>
<evidence type="ECO:0000256" key="4">
    <source>
        <dbReference type="ARBA" id="ARBA00022664"/>
    </source>
</evidence>
<accession>A0A9P8UN16</accession>
<organism evidence="6 7">
    <name type="scientific">Truncatella angustata</name>
    <dbReference type="NCBI Taxonomy" id="152316"/>
    <lineage>
        <taxon>Eukaryota</taxon>
        <taxon>Fungi</taxon>
        <taxon>Dikarya</taxon>
        <taxon>Ascomycota</taxon>
        <taxon>Pezizomycotina</taxon>
        <taxon>Sordariomycetes</taxon>
        <taxon>Xylariomycetidae</taxon>
        <taxon>Amphisphaeriales</taxon>
        <taxon>Sporocadaceae</taxon>
        <taxon>Truncatella</taxon>
    </lineage>
</organism>
<sequence length="242" mass="26697">MSSTPRKKRNNQQNSSSAHAHPTLHGHQRTRSQHLAVQQADLATQQITSDYESDTAGYTAAQTLPNPALAQRSVDNINLTVLKRYIPSITKIHSIASNAVFYTYENSPDGGAFEKANTEGPLFACGLDETNLEYCIFILNRKTTDNLIMDLAKVINFEQQGEMLYAQSRGHDGELKIWGLFIHDSSDNPRATHVNSIMNLWKLATLPKPPRQTALSPQGGQGPHGASGFGGRQIGINELFKR</sequence>
<dbReference type="GO" id="GO:0031087">
    <property type="term" value="P:deadenylation-independent decapping of nuclear-transcribed mRNA"/>
    <property type="evidence" value="ECO:0007669"/>
    <property type="project" value="TreeGrafter"/>
</dbReference>
<dbReference type="Pfam" id="PF06058">
    <property type="entry name" value="DCP1"/>
    <property type="match status" value="1"/>
</dbReference>
<keyword evidence="4" id="KW-0507">mRNA processing</keyword>
<feature type="region of interest" description="Disordered" evidence="5">
    <location>
        <begin position="209"/>
        <end position="234"/>
    </location>
</feature>
<gene>
    <name evidence="6" type="ORF">BKA67DRAFT_534150</name>
</gene>
<dbReference type="Gene3D" id="2.30.29.30">
    <property type="entry name" value="Pleckstrin-homology domain (PH domain)/Phosphotyrosine-binding domain (PTB)"/>
    <property type="match status" value="1"/>
</dbReference>
<feature type="compositionally biased region" description="Basic residues" evidence="5">
    <location>
        <begin position="22"/>
        <end position="32"/>
    </location>
</feature>
<comment type="subcellular location">
    <subcellularLocation>
        <location evidence="1">Cytoplasm</location>
    </subcellularLocation>
</comment>
<dbReference type="GO" id="GO:0006397">
    <property type="term" value="P:mRNA processing"/>
    <property type="evidence" value="ECO:0007669"/>
    <property type="project" value="UniProtKB-KW"/>
</dbReference>
<keyword evidence="7" id="KW-1185">Reference proteome</keyword>
<dbReference type="OrthoDB" id="255837at2759"/>
<dbReference type="EMBL" id="JAGPXC010000003">
    <property type="protein sequence ID" value="KAH6655218.1"/>
    <property type="molecule type" value="Genomic_DNA"/>
</dbReference>
<feature type="compositionally biased region" description="Basic residues" evidence="5">
    <location>
        <begin position="1"/>
        <end position="10"/>
    </location>
</feature>
<keyword evidence="3" id="KW-0963">Cytoplasm</keyword>
<dbReference type="AlphaFoldDB" id="A0A9P8UN16"/>
<evidence type="ECO:0000256" key="3">
    <source>
        <dbReference type="ARBA" id="ARBA00022490"/>
    </source>
</evidence>
<feature type="compositionally biased region" description="Gly residues" evidence="5">
    <location>
        <begin position="219"/>
        <end position="233"/>
    </location>
</feature>
<reference evidence="6" key="1">
    <citation type="journal article" date="2021" name="Nat. Commun.">
        <title>Genetic determinants of endophytism in the Arabidopsis root mycobiome.</title>
        <authorList>
            <person name="Mesny F."/>
            <person name="Miyauchi S."/>
            <person name="Thiergart T."/>
            <person name="Pickel B."/>
            <person name="Atanasova L."/>
            <person name="Karlsson M."/>
            <person name="Huettel B."/>
            <person name="Barry K.W."/>
            <person name="Haridas S."/>
            <person name="Chen C."/>
            <person name="Bauer D."/>
            <person name="Andreopoulos W."/>
            <person name="Pangilinan J."/>
            <person name="LaButti K."/>
            <person name="Riley R."/>
            <person name="Lipzen A."/>
            <person name="Clum A."/>
            <person name="Drula E."/>
            <person name="Henrissat B."/>
            <person name="Kohler A."/>
            <person name="Grigoriev I.V."/>
            <person name="Martin F.M."/>
            <person name="Hacquard S."/>
        </authorList>
    </citation>
    <scope>NUCLEOTIDE SEQUENCE</scope>
    <source>
        <strain evidence="6">MPI-SDFR-AT-0073</strain>
    </source>
</reference>
<comment type="caution">
    <text evidence="6">The sequence shown here is derived from an EMBL/GenBank/DDBJ whole genome shotgun (WGS) entry which is preliminary data.</text>
</comment>
<evidence type="ECO:0000256" key="2">
    <source>
        <dbReference type="ARBA" id="ARBA00008778"/>
    </source>
</evidence>
<dbReference type="GO" id="GO:0008047">
    <property type="term" value="F:enzyme activator activity"/>
    <property type="evidence" value="ECO:0007669"/>
    <property type="project" value="InterPro"/>
</dbReference>
<dbReference type="InterPro" id="IPR010334">
    <property type="entry name" value="Dcp1"/>
</dbReference>
<dbReference type="Proteomes" id="UP000758603">
    <property type="component" value="Unassembled WGS sequence"/>
</dbReference>
<dbReference type="InterPro" id="IPR011993">
    <property type="entry name" value="PH-like_dom_sf"/>
</dbReference>
<dbReference type="PANTHER" id="PTHR16290:SF0">
    <property type="entry name" value="DECAPPING PROTEIN 1, ISOFORM A"/>
    <property type="match status" value="1"/>
</dbReference>
<feature type="region of interest" description="Disordered" evidence="5">
    <location>
        <begin position="1"/>
        <end position="36"/>
    </location>
</feature>
<protein>
    <submittedName>
        <fullName evidence="6">Uncharacterized protein</fullName>
    </submittedName>
</protein>
<dbReference type="PANTHER" id="PTHR16290">
    <property type="entry name" value="TRANSCRIPTION FACTOR SMIF DECAPPING ENZYME DCP1"/>
    <property type="match status" value="1"/>
</dbReference>
<dbReference type="RefSeq" id="XP_045959483.1">
    <property type="nucleotide sequence ID" value="XM_046099814.1"/>
</dbReference>
<dbReference type="SUPFAM" id="SSF50729">
    <property type="entry name" value="PH domain-like"/>
    <property type="match status" value="1"/>
</dbReference>
<evidence type="ECO:0000256" key="1">
    <source>
        <dbReference type="ARBA" id="ARBA00004496"/>
    </source>
</evidence>
<dbReference type="GO" id="GO:0000932">
    <property type="term" value="C:P-body"/>
    <property type="evidence" value="ECO:0007669"/>
    <property type="project" value="TreeGrafter"/>
</dbReference>
<evidence type="ECO:0000256" key="5">
    <source>
        <dbReference type="SAM" id="MobiDB-lite"/>
    </source>
</evidence>
<comment type="similarity">
    <text evidence="2">Belongs to the DCP1 family.</text>
</comment>
<evidence type="ECO:0000313" key="7">
    <source>
        <dbReference type="Proteomes" id="UP000758603"/>
    </source>
</evidence>
<dbReference type="GO" id="GO:0000290">
    <property type="term" value="P:deadenylation-dependent decapping of nuclear-transcribed mRNA"/>
    <property type="evidence" value="ECO:0007669"/>
    <property type="project" value="InterPro"/>
</dbReference>